<dbReference type="EMBL" id="BGPR01012370">
    <property type="protein sequence ID" value="GBN55744.1"/>
    <property type="molecule type" value="Genomic_DNA"/>
</dbReference>
<dbReference type="Proteomes" id="UP000499080">
    <property type="component" value="Unassembled WGS sequence"/>
</dbReference>
<proteinExistence type="predicted"/>
<name>A0A4Y2PX25_ARAVE</name>
<feature type="region of interest" description="Disordered" evidence="1">
    <location>
        <begin position="98"/>
        <end position="130"/>
    </location>
</feature>
<evidence type="ECO:0000313" key="3">
    <source>
        <dbReference type="Proteomes" id="UP000499080"/>
    </source>
</evidence>
<protein>
    <submittedName>
        <fullName evidence="2">Uncharacterized protein</fullName>
    </submittedName>
</protein>
<reference evidence="2 3" key="1">
    <citation type="journal article" date="2019" name="Sci. Rep.">
        <title>Orb-weaving spider Araneus ventricosus genome elucidates the spidroin gene catalogue.</title>
        <authorList>
            <person name="Kono N."/>
            <person name="Nakamura H."/>
            <person name="Ohtoshi R."/>
            <person name="Moran D.A.P."/>
            <person name="Shinohara A."/>
            <person name="Yoshida Y."/>
            <person name="Fujiwara M."/>
            <person name="Mori M."/>
            <person name="Tomita M."/>
            <person name="Arakawa K."/>
        </authorList>
    </citation>
    <scope>NUCLEOTIDE SEQUENCE [LARGE SCALE GENOMIC DNA]</scope>
</reference>
<dbReference type="AlphaFoldDB" id="A0A4Y2PX25"/>
<sequence length="130" mass="15037">MQATLRLLDHLPGLFIVIAEPCRSFWSRYFANVSSQDVAFRRFRDHNAQFEVQKALKACSPDLPQQSDEFRLYHCLTSTPFSPGRIEISSATVWPESATPQQFSKKKKKNSLFPWLQQSQLPEKHKDSLP</sequence>
<comment type="caution">
    <text evidence="2">The sequence shown here is derived from an EMBL/GenBank/DDBJ whole genome shotgun (WGS) entry which is preliminary data.</text>
</comment>
<keyword evidence="3" id="KW-1185">Reference proteome</keyword>
<evidence type="ECO:0000256" key="1">
    <source>
        <dbReference type="SAM" id="MobiDB-lite"/>
    </source>
</evidence>
<organism evidence="2 3">
    <name type="scientific">Araneus ventricosus</name>
    <name type="common">Orbweaver spider</name>
    <name type="synonym">Epeira ventricosa</name>
    <dbReference type="NCBI Taxonomy" id="182803"/>
    <lineage>
        <taxon>Eukaryota</taxon>
        <taxon>Metazoa</taxon>
        <taxon>Ecdysozoa</taxon>
        <taxon>Arthropoda</taxon>
        <taxon>Chelicerata</taxon>
        <taxon>Arachnida</taxon>
        <taxon>Araneae</taxon>
        <taxon>Araneomorphae</taxon>
        <taxon>Entelegynae</taxon>
        <taxon>Araneoidea</taxon>
        <taxon>Araneidae</taxon>
        <taxon>Araneus</taxon>
    </lineage>
</organism>
<evidence type="ECO:0000313" key="2">
    <source>
        <dbReference type="EMBL" id="GBN55744.1"/>
    </source>
</evidence>
<gene>
    <name evidence="2" type="ORF">AVEN_79079_1</name>
</gene>
<accession>A0A4Y2PX25</accession>